<feature type="region of interest" description="Disordered" evidence="5">
    <location>
        <begin position="118"/>
        <end position="154"/>
    </location>
</feature>
<dbReference type="PROSITE" id="PS00135">
    <property type="entry name" value="TRYPSIN_SER"/>
    <property type="match status" value="1"/>
</dbReference>
<dbReference type="CDD" id="cd00190">
    <property type="entry name" value="Tryp_SPc"/>
    <property type="match status" value="1"/>
</dbReference>
<reference evidence="8" key="1">
    <citation type="submission" date="2025-08" db="UniProtKB">
        <authorList>
            <consortium name="Ensembl"/>
        </authorList>
    </citation>
    <scope>IDENTIFICATION</scope>
</reference>
<evidence type="ECO:0000313" key="9">
    <source>
        <dbReference type="Proteomes" id="UP000694549"/>
    </source>
</evidence>
<keyword evidence="6" id="KW-0732">Signal</keyword>
<dbReference type="FunFam" id="2.40.10.10:FF:000003">
    <property type="entry name" value="Transmembrane serine protease 3"/>
    <property type="match status" value="1"/>
</dbReference>
<feature type="chain" id="PRO_5034099749" evidence="6">
    <location>
        <begin position="22"/>
        <end position="395"/>
    </location>
</feature>
<organism evidence="8 9">
    <name type="scientific">Anas zonorhyncha</name>
    <name type="common">Eastern spot-billed duck</name>
    <dbReference type="NCBI Taxonomy" id="75864"/>
    <lineage>
        <taxon>Eukaryota</taxon>
        <taxon>Metazoa</taxon>
        <taxon>Chordata</taxon>
        <taxon>Craniata</taxon>
        <taxon>Vertebrata</taxon>
        <taxon>Euteleostomi</taxon>
        <taxon>Archelosauria</taxon>
        <taxon>Archosauria</taxon>
        <taxon>Dinosauria</taxon>
        <taxon>Saurischia</taxon>
        <taxon>Theropoda</taxon>
        <taxon>Coelurosauria</taxon>
        <taxon>Aves</taxon>
        <taxon>Neognathae</taxon>
        <taxon>Galloanserae</taxon>
        <taxon>Anseriformes</taxon>
        <taxon>Anatidae</taxon>
        <taxon>Anatinae</taxon>
        <taxon>Anas</taxon>
    </lineage>
</organism>
<dbReference type="Pfam" id="PF00089">
    <property type="entry name" value="Trypsin"/>
    <property type="match status" value="1"/>
</dbReference>
<evidence type="ECO:0000256" key="6">
    <source>
        <dbReference type="SAM" id="SignalP"/>
    </source>
</evidence>
<evidence type="ECO:0000313" key="8">
    <source>
        <dbReference type="Ensembl" id="ENSAZOP00000005895.1"/>
    </source>
</evidence>
<dbReference type="InterPro" id="IPR043504">
    <property type="entry name" value="Peptidase_S1_PA_chymotrypsin"/>
</dbReference>
<reference evidence="8" key="2">
    <citation type="submission" date="2025-09" db="UniProtKB">
        <authorList>
            <consortium name="Ensembl"/>
        </authorList>
    </citation>
    <scope>IDENTIFICATION</scope>
</reference>
<keyword evidence="2" id="KW-0378">Hydrolase</keyword>
<evidence type="ECO:0000256" key="2">
    <source>
        <dbReference type="ARBA" id="ARBA00022801"/>
    </source>
</evidence>
<keyword evidence="4" id="KW-1015">Disulfide bond</keyword>
<dbReference type="PANTHER" id="PTHR24252">
    <property type="entry name" value="ACROSIN-RELATED"/>
    <property type="match status" value="1"/>
</dbReference>
<keyword evidence="3" id="KW-0720">Serine protease</keyword>
<accession>A0A8B9U8S1</accession>
<dbReference type="GO" id="GO:0004252">
    <property type="term" value="F:serine-type endopeptidase activity"/>
    <property type="evidence" value="ECO:0007669"/>
    <property type="project" value="InterPro"/>
</dbReference>
<dbReference type="AlphaFoldDB" id="A0A8B9U8S1"/>
<feature type="region of interest" description="Disordered" evidence="5">
    <location>
        <begin position="55"/>
        <end position="74"/>
    </location>
</feature>
<evidence type="ECO:0000256" key="5">
    <source>
        <dbReference type="SAM" id="MobiDB-lite"/>
    </source>
</evidence>
<dbReference type="Proteomes" id="UP000694549">
    <property type="component" value="Unplaced"/>
</dbReference>
<dbReference type="InterPro" id="IPR001254">
    <property type="entry name" value="Trypsin_dom"/>
</dbReference>
<dbReference type="SUPFAM" id="SSF50494">
    <property type="entry name" value="Trypsin-like serine proteases"/>
    <property type="match status" value="1"/>
</dbReference>
<dbReference type="GO" id="GO:0006508">
    <property type="term" value="P:proteolysis"/>
    <property type="evidence" value="ECO:0007669"/>
    <property type="project" value="UniProtKB-KW"/>
</dbReference>
<name>A0A8B9U8S1_9AVES</name>
<proteinExistence type="predicted"/>
<dbReference type="Gene3D" id="2.40.10.10">
    <property type="entry name" value="Trypsin-like serine proteases"/>
    <property type="match status" value="2"/>
</dbReference>
<feature type="signal peptide" evidence="6">
    <location>
        <begin position="1"/>
        <end position="21"/>
    </location>
</feature>
<evidence type="ECO:0000256" key="3">
    <source>
        <dbReference type="ARBA" id="ARBA00022825"/>
    </source>
</evidence>
<dbReference type="InterPro" id="IPR009003">
    <property type="entry name" value="Peptidase_S1_PA"/>
</dbReference>
<dbReference type="PROSITE" id="PS50240">
    <property type="entry name" value="TRYPSIN_DOM"/>
    <property type="match status" value="1"/>
</dbReference>
<evidence type="ECO:0000256" key="1">
    <source>
        <dbReference type="ARBA" id="ARBA00022670"/>
    </source>
</evidence>
<feature type="domain" description="Peptidase S1" evidence="7">
    <location>
        <begin position="148"/>
        <end position="357"/>
    </location>
</feature>
<sequence length="395" mass="42177">TRSSFRLCAAIVSLCKSCGIALSVFQDQRGQLAAGSAGARPSRLAAGLPRALGAEAGHPALPAPRGAPVGRDGDWGAERGWRWLQPPGHLPGHGAGRVPGQEPLLGWFLGWFLQDDPAEGSEPDGCQGERHPGVHPGQTWPRRQPGRPVGGQEQLRVGTHRGSAVLSSRRLHGSGWLVGAGVARGSIEQEAGVPVEKVISHPLYNGSSLDYDIALMKLRVPLNFSDAIRAVCLPPSHRDLFPGTPCWVSGWGYTRPDQAQLTETLKEALVPLISTRRCNSSCMYEGELTARMLCAGYAQGKIDACQGDSGGPLVCQDDLTWRLVGIVSWGQGCAEPNHPGVYTNVAQLLPWIYCTTEVSVGQVKVCVQPDLQPGTLLRKIQVLASCFYPTLTLAA</sequence>
<dbReference type="Ensembl" id="ENSAZOT00000006308.1">
    <property type="protein sequence ID" value="ENSAZOP00000005895.1"/>
    <property type="gene ID" value="ENSAZOG00000003806.1"/>
</dbReference>
<protein>
    <submittedName>
        <fullName evidence="8">Transmembrane serine protease 5</fullName>
    </submittedName>
</protein>
<keyword evidence="9" id="KW-1185">Reference proteome</keyword>
<dbReference type="SMART" id="SM00020">
    <property type="entry name" value="Tryp_SPc"/>
    <property type="match status" value="1"/>
</dbReference>
<dbReference type="PRINTS" id="PR00722">
    <property type="entry name" value="CHYMOTRYPSIN"/>
</dbReference>
<dbReference type="InterPro" id="IPR033116">
    <property type="entry name" value="TRYPSIN_SER"/>
</dbReference>
<dbReference type="PANTHER" id="PTHR24252:SF17">
    <property type="entry name" value="SUPPRESSOR OF TUMORIGENICITY 14 PROTEIN HOMOLOG-RELATED"/>
    <property type="match status" value="1"/>
</dbReference>
<evidence type="ECO:0000256" key="4">
    <source>
        <dbReference type="ARBA" id="ARBA00023157"/>
    </source>
</evidence>
<dbReference type="InterPro" id="IPR001314">
    <property type="entry name" value="Peptidase_S1A"/>
</dbReference>
<evidence type="ECO:0000259" key="7">
    <source>
        <dbReference type="PROSITE" id="PS50240"/>
    </source>
</evidence>
<keyword evidence="1" id="KW-0645">Protease</keyword>